<dbReference type="PROSITE" id="PS50075">
    <property type="entry name" value="CARRIER"/>
    <property type="match status" value="1"/>
</dbReference>
<dbReference type="SUPFAM" id="SSF101173">
    <property type="entry name" value="Docking domain B of the erythromycin polyketide synthase (DEBS)"/>
    <property type="match status" value="1"/>
</dbReference>
<dbReference type="Gene3D" id="3.40.50.720">
    <property type="entry name" value="NAD(P)-binding Rossmann-like Domain"/>
    <property type="match status" value="1"/>
</dbReference>
<dbReference type="InterPro" id="IPR049551">
    <property type="entry name" value="PKS_DH_C"/>
</dbReference>
<evidence type="ECO:0000256" key="10">
    <source>
        <dbReference type="SAM" id="MobiDB-lite"/>
    </source>
</evidence>
<dbReference type="Pfam" id="PF00698">
    <property type="entry name" value="Acyl_transf_1"/>
    <property type="match status" value="1"/>
</dbReference>
<feature type="region of interest" description="C-terminal hotdog fold" evidence="9">
    <location>
        <begin position="1072"/>
        <end position="1205"/>
    </location>
</feature>
<organism evidence="14 15">
    <name type="scientific">Catenulispora yoronensis</name>
    <dbReference type="NCBI Taxonomy" id="450799"/>
    <lineage>
        <taxon>Bacteria</taxon>
        <taxon>Bacillati</taxon>
        <taxon>Actinomycetota</taxon>
        <taxon>Actinomycetes</taxon>
        <taxon>Catenulisporales</taxon>
        <taxon>Catenulisporaceae</taxon>
        <taxon>Catenulispora</taxon>
    </lineage>
</organism>
<evidence type="ECO:0000256" key="6">
    <source>
        <dbReference type="ARBA" id="ARBA00023194"/>
    </source>
</evidence>
<dbReference type="PROSITE" id="PS52004">
    <property type="entry name" value="KS3_2"/>
    <property type="match status" value="1"/>
</dbReference>
<dbReference type="InterPro" id="IPR006162">
    <property type="entry name" value="Ppantetheine_attach_site"/>
</dbReference>
<dbReference type="SUPFAM" id="SSF52151">
    <property type="entry name" value="FabD/lysophospholipase-like"/>
    <property type="match status" value="1"/>
</dbReference>
<dbReference type="InterPro" id="IPR009081">
    <property type="entry name" value="PP-bd_ACP"/>
</dbReference>
<keyword evidence="8" id="KW-0012">Acyltransferase</keyword>
<evidence type="ECO:0000256" key="4">
    <source>
        <dbReference type="ARBA" id="ARBA00022553"/>
    </source>
</evidence>
<dbReference type="SMART" id="SM01294">
    <property type="entry name" value="PKS_PP_betabranch"/>
    <property type="match status" value="1"/>
</dbReference>
<dbReference type="InterPro" id="IPR050091">
    <property type="entry name" value="PKS_NRPS_Biosynth_Enz"/>
</dbReference>
<dbReference type="PROSITE" id="PS00606">
    <property type="entry name" value="KS3_1"/>
    <property type="match status" value="1"/>
</dbReference>
<dbReference type="InterPro" id="IPR001227">
    <property type="entry name" value="Ac_transferase_dom_sf"/>
</dbReference>
<dbReference type="Proteomes" id="UP001500751">
    <property type="component" value="Unassembled WGS sequence"/>
</dbReference>
<dbReference type="InterPro" id="IPR013968">
    <property type="entry name" value="PKS_KR"/>
</dbReference>
<keyword evidence="6" id="KW-0045">Antibiotic biosynthesis</keyword>
<keyword evidence="4" id="KW-0597">Phosphoprotein</keyword>
<evidence type="ECO:0000256" key="8">
    <source>
        <dbReference type="ARBA" id="ARBA00023315"/>
    </source>
</evidence>
<dbReference type="InterPro" id="IPR049900">
    <property type="entry name" value="PKS_mFAS_DH"/>
</dbReference>
<feature type="region of interest" description="N-terminal hotdog fold" evidence="9">
    <location>
        <begin position="938"/>
        <end position="1059"/>
    </location>
</feature>
<dbReference type="InterPro" id="IPR016039">
    <property type="entry name" value="Thiolase-like"/>
</dbReference>
<dbReference type="PROSITE" id="PS00012">
    <property type="entry name" value="PHOSPHOPANTETHEINE"/>
    <property type="match status" value="1"/>
</dbReference>
<gene>
    <name evidence="14" type="ORF">GCM10009839_47150</name>
</gene>
<proteinExistence type="predicted"/>
<dbReference type="Pfam" id="PF08659">
    <property type="entry name" value="KR"/>
    <property type="match status" value="1"/>
</dbReference>
<dbReference type="Gene3D" id="3.40.47.10">
    <property type="match status" value="1"/>
</dbReference>
<dbReference type="Pfam" id="PF14765">
    <property type="entry name" value="PS-DH"/>
    <property type="match status" value="1"/>
</dbReference>
<evidence type="ECO:0000256" key="9">
    <source>
        <dbReference type="PROSITE-ProRule" id="PRU01363"/>
    </source>
</evidence>
<dbReference type="InterPro" id="IPR018201">
    <property type="entry name" value="Ketoacyl_synth_AS"/>
</dbReference>
<dbReference type="InterPro" id="IPR014030">
    <property type="entry name" value="Ketoacyl_synth_N"/>
</dbReference>
<dbReference type="SMART" id="SM00825">
    <property type="entry name" value="PKS_KS"/>
    <property type="match status" value="1"/>
</dbReference>
<keyword evidence="5" id="KW-0808">Transferase</keyword>
<reference evidence="15" key="1">
    <citation type="journal article" date="2019" name="Int. J. Syst. Evol. Microbiol.">
        <title>The Global Catalogue of Microorganisms (GCM) 10K type strain sequencing project: providing services to taxonomists for standard genome sequencing and annotation.</title>
        <authorList>
            <consortium name="The Broad Institute Genomics Platform"/>
            <consortium name="The Broad Institute Genome Sequencing Center for Infectious Disease"/>
            <person name="Wu L."/>
            <person name="Ma J."/>
        </authorList>
    </citation>
    <scope>NUCLEOTIDE SEQUENCE [LARGE SCALE GENOMIC DNA]</scope>
    <source>
        <strain evidence="15">JCM 16014</strain>
    </source>
</reference>
<feature type="active site" description="Proton acceptor; for dehydratase activity" evidence="9">
    <location>
        <position position="970"/>
    </location>
</feature>
<dbReference type="Gene3D" id="1.10.1200.10">
    <property type="entry name" value="ACP-like"/>
    <property type="match status" value="1"/>
</dbReference>
<dbReference type="InterPro" id="IPR016036">
    <property type="entry name" value="Malonyl_transacylase_ACP-bd"/>
</dbReference>
<dbReference type="InterPro" id="IPR020841">
    <property type="entry name" value="PKS_Beta-ketoAc_synthase_dom"/>
</dbReference>
<dbReference type="CDD" id="cd00833">
    <property type="entry name" value="PKS"/>
    <property type="match status" value="1"/>
</dbReference>
<dbReference type="Gene3D" id="3.40.366.10">
    <property type="entry name" value="Malonyl-Coenzyme A Acyl Carrier Protein, domain 2"/>
    <property type="match status" value="1"/>
</dbReference>
<evidence type="ECO:0000256" key="2">
    <source>
        <dbReference type="ARBA" id="ARBA00004792"/>
    </source>
</evidence>
<dbReference type="Pfam" id="PF21089">
    <property type="entry name" value="PKS_DH_N"/>
    <property type="match status" value="1"/>
</dbReference>
<dbReference type="InterPro" id="IPR042104">
    <property type="entry name" value="PKS_dehydratase_sf"/>
</dbReference>
<keyword evidence="7" id="KW-0511">Multifunctional enzyme</keyword>
<evidence type="ECO:0008006" key="16">
    <source>
        <dbReference type="Google" id="ProtNLM"/>
    </source>
</evidence>
<dbReference type="SMART" id="SM00827">
    <property type="entry name" value="PKS_AT"/>
    <property type="match status" value="1"/>
</dbReference>
<dbReference type="InterPro" id="IPR036291">
    <property type="entry name" value="NAD(P)-bd_dom_sf"/>
</dbReference>
<dbReference type="SMART" id="SM00822">
    <property type="entry name" value="PKS_KR"/>
    <property type="match status" value="1"/>
</dbReference>
<dbReference type="InterPro" id="IPR016035">
    <property type="entry name" value="Acyl_Trfase/lysoPLipase"/>
</dbReference>
<dbReference type="Pfam" id="PF16197">
    <property type="entry name" value="KAsynt_C_assoc"/>
    <property type="match status" value="1"/>
</dbReference>
<dbReference type="PANTHER" id="PTHR43775:SF51">
    <property type="entry name" value="INACTIVE PHENOLPHTHIOCEROL SYNTHESIS POLYKETIDE SYNTHASE TYPE I PKS1-RELATED"/>
    <property type="match status" value="1"/>
</dbReference>
<feature type="domain" description="Ketosynthase family 3 (KS3)" evidence="12">
    <location>
        <begin position="33"/>
        <end position="460"/>
    </location>
</feature>
<dbReference type="PANTHER" id="PTHR43775">
    <property type="entry name" value="FATTY ACID SYNTHASE"/>
    <property type="match status" value="1"/>
</dbReference>
<dbReference type="Pfam" id="PF02801">
    <property type="entry name" value="Ketoacyl-synt_C"/>
    <property type="match status" value="1"/>
</dbReference>
<dbReference type="SUPFAM" id="SSF55048">
    <property type="entry name" value="Probable ACP-binding domain of malonyl-CoA ACP transacylase"/>
    <property type="match status" value="1"/>
</dbReference>
<evidence type="ECO:0000259" key="12">
    <source>
        <dbReference type="PROSITE" id="PS52004"/>
    </source>
</evidence>
<dbReference type="Gene3D" id="3.30.70.3290">
    <property type="match status" value="1"/>
</dbReference>
<evidence type="ECO:0000256" key="7">
    <source>
        <dbReference type="ARBA" id="ARBA00023268"/>
    </source>
</evidence>
<dbReference type="InterPro" id="IPR057326">
    <property type="entry name" value="KR_dom"/>
</dbReference>
<dbReference type="InterPro" id="IPR014043">
    <property type="entry name" value="Acyl_transferase_dom"/>
</dbReference>
<dbReference type="InterPro" id="IPR036299">
    <property type="entry name" value="Polyketide_synth_docking_sf"/>
</dbReference>
<dbReference type="SUPFAM" id="SSF51735">
    <property type="entry name" value="NAD(P)-binding Rossmann-fold domains"/>
    <property type="match status" value="2"/>
</dbReference>
<evidence type="ECO:0000259" key="13">
    <source>
        <dbReference type="PROSITE" id="PS52019"/>
    </source>
</evidence>
<evidence type="ECO:0000313" key="14">
    <source>
        <dbReference type="EMBL" id="GAA2039687.1"/>
    </source>
</evidence>
<comment type="cofactor">
    <cofactor evidence="1">
        <name>pantetheine 4'-phosphate</name>
        <dbReference type="ChEBI" id="CHEBI:47942"/>
    </cofactor>
</comment>
<dbReference type="Pfam" id="PF22953">
    <property type="entry name" value="SpnB_Rossmann"/>
    <property type="match status" value="1"/>
</dbReference>
<dbReference type="Pfam" id="PF00550">
    <property type="entry name" value="PP-binding"/>
    <property type="match status" value="1"/>
</dbReference>
<dbReference type="InterPro" id="IPR020807">
    <property type="entry name" value="PKS_DH"/>
</dbReference>
<dbReference type="InterPro" id="IPR015083">
    <property type="entry name" value="NorB/c/GfsB-D-like_docking"/>
</dbReference>
<feature type="compositionally biased region" description="Low complexity" evidence="10">
    <location>
        <begin position="1360"/>
        <end position="1374"/>
    </location>
</feature>
<feature type="domain" description="PKS/mFAS DH" evidence="13">
    <location>
        <begin position="938"/>
        <end position="1205"/>
    </location>
</feature>
<dbReference type="CDD" id="cd08956">
    <property type="entry name" value="KR_3_FAS_SDR_x"/>
    <property type="match status" value="1"/>
</dbReference>
<feature type="active site" description="Proton donor; for dehydratase activity" evidence="9">
    <location>
        <position position="1131"/>
    </location>
</feature>
<dbReference type="EMBL" id="BAAAQN010000028">
    <property type="protein sequence ID" value="GAA2039687.1"/>
    <property type="molecule type" value="Genomic_DNA"/>
</dbReference>
<comment type="caution">
    <text evidence="14">The sequence shown here is derived from an EMBL/GenBank/DDBJ whole genome shotgun (WGS) entry which is preliminary data.</text>
</comment>
<comment type="pathway">
    <text evidence="2">Antibiotic biosynthesis.</text>
</comment>
<dbReference type="SMART" id="SM00823">
    <property type="entry name" value="PKS_PP"/>
    <property type="match status" value="1"/>
</dbReference>
<evidence type="ECO:0000259" key="11">
    <source>
        <dbReference type="PROSITE" id="PS50075"/>
    </source>
</evidence>
<dbReference type="InterPro" id="IPR036736">
    <property type="entry name" value="ACP-like_sf"/>
</dbReference>
<dbReference type="InterPro" id="IPR014031">
    <property type="entry name" value="Ketoacyl_synth_C"/>
</dbReference>
<dbReference type="InterPro" id="IPR055123">
    <property type="entry name" value="SpnB-like_Rossmann"/>
</dbReference>
<dbReference type="InterPro" id="IPR020806">
    <property type="entry name" value="PKS_PP-bd"/>
</dbReference>
<keyword evidence="15" id="KW-1185">Reference proteome</keyword>
<evidence type="ECO:0000256" key="3">
    <source>
        <dbReference type="ARBA" id="ARBA00022450"/>
    </source>
</evidence>
<dbReference type="Gene3D" id="3.10.129.110">
    <property type="entry name" value="Polyketide synthase dehydratase"/>
    <property type="match status" value="1"/>
</dbReference>
<dbReference type="SUPFAM" id="SSF53901">
    <property type="entry name" value="Thiolase-like"/>
    <property type="match status" value="1"/>
</dbReference>
<feature type="domain" description="Carrier" evidence="11">
    <location>
        <begin position="1668"/>
        <end position="1743"/>
    </location>
</feature>
<dbReference type="SMART" id="SM00826">
    <property type="entry name" value="PKS_DH"/>
    <property type="match status" value="1"/>
</dbReference>
<dbReference type="Pfam" id="PF00109">
    <property type="entry name" value="ketoacyl-synt"/>
    <property type="match status" value="1"/>
</dbReference>
<name>A0ABP5G6E3_9ACTN</name>
<feature type="region of interest" description="Disordered" evidence="10">
    <location>
        <begin position="1353"/>
        <end position="1386"/>
    </location>
</feature>
<evidence type="ECO:0000313" key="15">
    <source>
        <dbReference type="Proteomes" id="UP001500751"/>
    </source>
</evidence>
<evidence type="ECO:0000256" key="1">
    <source>
        <dbReference type="ARBA" id="ARBA00001957"/>
    </source>
</evidence>
<feature type="region of interest" description="Disordered" evidence="10">
    <location>
        <begin position="461"/>
        <end position="481"/>
    </location>
</feature>
<dbReference type="Pfam" id="PF08990">
    <property type="entry name" value="Docking"/>
    <property type="match status" value="1"/>
</dbReference>
<sequence>MATEDKLREYLKRATVDLTDARRRLAEAEAGRHEPIAIVGMACRFPGGVVSPEDLWQVVSERVDAIGPFPTDRGWDLEGLYDPDPDALGKSYTKHGGFLYDAGEFDAGFFEMSPRAALATDPQHRLFLEATWEAFERSGIDPSTLRGSRTGVFAGIMYNDYALRYNGQAPPGLEGVVMVSNAQSVMSGRVAYTFGLEGPAVSLDTACSSSLVTIHLAVQALRNGECDLAVAGAATVLATPDAYVEFCRQHALSPDGHCRAFSADAAGAAWSEGVGVLTLERLSDAQRNGRRILAVVRGSAVNQDGRSNGMTAPNGPAQERVIRAALADAGLEPADVDVVEAHGTGTQLGDPIEAHALIATYGRNRPADHPLWLGSVKSNFGHTQAAAGVAGVIKMVMAMRHGVLPATLHADEPSPHVDWSAGSVSLLTQARPWERRGRALRAGVSSFGISGTNAHVIVEESSDARPAADGAEPDNHEPRAAEHPIPFAWVISAHRSGSLKEQARRLRGHVVQDATLHPADVARSLACGRSKFTHRAVVLGQDRAALLAGLEALADGTAAAEVRQGVGRDAPKLAFLFTGQGGQRLGMGRDLARVFPVFAEALDEVCAELDKHLERPLREVMWADPDGPEAALLNQTSFTQPALFAFEVAAFRLLASLGIRPDHVAGHSVGEYAAAHVAGIWSLADAARLITARGALMQALDAPGAMVAIEATPEELAPTLAGLEDRVGIAAINGPTSVVVSGDEQTCLEIEEVWRGLGRRTRRLAVSHAFHSPLMEPMLDEFAAVLKEVAFAQPRIDLATNLDSGLSWIDPGYWVDQIRCAVRFRDTVARIESQGVATYLEVGPDAVLSAMAGQCVTAADVAVIAMSRRKQPETEAFADALAQAWIAGVAVDWPGLFADGADIAADLPVYPFQRERFWLGMPSHGTDVGALGQGVVEHALLGAAVEIGDDGALVLTGRLTTETHPWLADHVVSGTIVVPGTAVLDMVLEAGARVGCPAVEELMFEAPLVLPPDGGLAVQVVVGAGDEGAARTVKVYSKSGDAAWVRAASGVVVPGAAAEICDWAAAWPPQGAVQVDVETGYDAMSALGYEYGPGFRGVSAVWSRGSELFAEAVLPEGLDAAGFGVHPALLDAAFHPLLLTGDASELRLPFVFRGVRLCADGATTLRVRLKVSGDDVTVETADGTGGLVLGIESLRVRTIPREALASASASTAQVLFAVEWTAVPGGAGSDGQSAGDTEQDFDVVHCLGGEGTVRELTDRVLALVQAHATGERRLVIATSGAVGPQDSDVTDLAGAAVWGLVRAAQAEYPGRFLLADVPDGFDAWASVAAADEPQLLVRGGALLAPRLVRRDPGTAELSHDSASQSAADPASEPATGTAPGLDPDGTVLITGGTGGLGALVAEHLVVRHRVRHLVLLSRRGPDAPGAAELVARLRDLGGSAEVLACDVSDRDALAAVVRAIPPDLPLVGVVHTAGVLRDATIEGLTPEHFETVFGPKVDAAWNLHEVTAGHPLSLFMLFSSIAGLLGNPGQANYAAANTYLDGLAAHRRARGLPAVSVAWGLWDNESSMAGGLNQADAARMARSGIAPLTVEQGMDAFDLALGWPEATLAAARWNESGLRARAENGSLPSVLRGLVRPSRRAAGGPAAPGGGAALATRLGGMSEKDGRRFVVDLVRGHVAAVLAHPNVDAVDVTKAFSELGFDSLTAVDLRNRLDAEAGLRLPATLAFDHPTVSALAEHLYTTLAPAPPTAAELLRAALESVARTLSEDEEDGAVRSELAAILQSTAARWTASSAAAEAEAEAELARSVAAKVGAASDEEIFALIDNEL</sequence>
<dbReference type="SUPFAM" id="SSF47336">
    <property type="entry name" value="ACP-like"/>
    <property type="match status" value="1"/>
</dbReference>
<evidence type="ECO:0000256" key="5">
    <source>
        <dbReference type="ARBA" id="ARBA00022679"/>
    </source>
</evidence>
<dbReference type="PROSITE" id="PS52019">
    <property type="entry name" value="PKS_MFAS_DH"/>
    <property type="match status" value="1"/>
</dbReference>
<keyword evidence="3" id="KW-0596">Phosphopantetheine</keyword>
<accession>A0ABP5G6E3</accession>
<protein>
    <recommendedName>
        <fullName evidence="16">Acyl transferase domain-containing protein</fullName>
    </recommendedName>
</protein>
<dbReference type="InterPro" id="IPR049552">
    <property type="entry name" value="PKS_DH_N"/>
</dbReference>
<dbReference type="InterPro" id="IPR032821">
    <property type="entry name" value="PKS_assoc"/>
</dbReference>